<evidence type="ECO:0000313" key="1">
    <source>
        <dbReference type="EMBL" id="GAL73222.1"/>
    </source>
</evidence>
<proteinExistence type="predicted"/>
<dbReference type="AlphaFoldDB" id="A0A090X0P2"/>
<dbReference type="EMBL" id="BBNS01000044">
    <property type="protein sequence ID" value="GAL73222.1"/>
    <property type="molecule type" value="Genomic_DNA"/>
</dbReference>
<comment type="caution">
    <text evidence="1">The sequence shown here is derived from an EMBL/GenBank/DDBJ whole genome shotgun (WGS) entry which is preliminary data.</text>
</comment>
<evidence type="ECO:0000313" key="3">
    <source>
        <dbReference type="Proteomes" id="UP000029646"/>
    </source>
</evidence>
<accession>A0A090X0P2</accession>
<keyword evidence="4" id="KW-1185">Reference proteome</keyword>
<sequence length="186" mass="21256">MKHTIYALVLLIFGTTYAQKKPTEVKKETEVKTVTYKNGKETKEGKVKVISKETANVRLDANDANKINQDRVSATKKVETTVMVDKDSDKAYDIITKDSYFVNMSNNYKFSPNNSGFDIMHISENHEFVSVGKVWNSYNPGTYIISGKEYDGIGYFDKDGNFIIEYYDESSNSIKSVTFNEKIERM</sequence>
<evidence type="ECO:0000313" key="2">
    <source>
        <dbReference type="EMBL" id="GAL90678.1"/>
    </source>
</evidence>
<reference evidence="4" key="1">
    <citation type="journal article" date="2014" name="Genome Announc.">
        <title>Draft Genome Sequence of Marine Flavobacterium Jejuia pallidilutea Strain 11shimoA1 and Pigmentation Mutants.</title>
        <authorList>
            <person name="Takatani N."/>
            <person name="Nakanishi M."/>
            <person name="Meirelles P."/>
            <person name="Mino S."/>
            <person name="Suda W."/>
            <person name="Oshima K."/>
            <person name="Hattori M."/>
            <person name="Ohkuma M."/>
            <person name="Hosokawa M."/>
            <person name="Miyashita K."/>
            <person name="Thompson F.L."/>
            <person name="Niwa A."/>
            <person name="Sawabe T."/>
            <person name="Sawabe T."/>
        </authorList>
    </citation>
    <scope>NUCLEOTIDE SEQUENCE [LARGE SCALE GENOMIC DNA]</scope>
    <source>
        <strain evidence="4">JCM 19538</strain>
    </source>
</reference>
<dbReference type="RefSeq" id="WP_042249690.1">
    <property type="nucleotide sequence ID" value="NZ_BBNS01000044.1"/>
</dbReference>
<organism evidence="1 3">
    <name type="scientific">Jejuia pallidilutea</name>
    <dbReference type="NCBI Taxonomy" id="504487"/>
    <lineage>
        <taxon>Bacteria</taxon>
        <taxon>Pseudomonadati</taxon>
        <taxon>Bacteroidota</taxon>
        <taxon>Flavobacteriia</taxon>
        <taxon>Flavobacteriales</taxon>
        <taxon>Flavobacteriaceae</taxon>
        <taxon>Jejuia</taxon>
    </lineage>
</organism>
<name>A0A090X0P2_9FLAO</name>
<dbReference type="EMBL" id="BBNY01000076">
    <property type="protein sequence ID" value="GAL90678.1"/>
    <property type="molecule type" value="Genomic_DNA"/>
</dbReference>
<dbReference type="Proteomes" id="UP000029646">
    <property type="component" value="Unassembled WGS sequence"/>
</dbReference>
<dbReference type="OrthoDB" id="1144137at2"/>
<dbReference type="Proteomes" id="UP000030184">
    <property type="component" value="Unassembled WGS sequence"/>
</dbReference>
<gene>
    <name evidence="1" type="ORF">JCM19302_2083</name>
    <name evidence="2" type="ORF">JCM19538_443</name>
</gene>
<protein>
    <submittedName>
        <fullName evidence="1">Uncharacterized protein</fullName>
    </submittedName>
</protein>
<evidence type="ECO:0000313" key="4">
    <source>
        <dbReference type="Proteomes" id="UP000030184"/>
    </source>
</evidence>